<dbReference type="PROSITE" id="PS51450">
    <property type="entry name" value="LRR"/>
    <property type="match status" value="1"/>
</dbReference>
<evidence type="ECO:0000256" key="2">
    <source>
        <dbReference type="ARBA" id="ARBA00006453"/>
    </source>
</evidence>
<dbReference type="SUPFAM" id="SSF52058">
    <property type="entry name" value="L domain-like"/>
    <property type="match status" value="1"/>
</dbReference>
<accession>A0A183D547</accession>
<dbReference type="EMBL" id="UYRT01006828">
    <property type="protein sequence ID" value="VDK41191.1"/>
    <property type="molecule type" value="Genomic_DNA"/>
</dbReference>
<gene>
    <name evidence="8" type="ORF">GPUH_LOCUS3838</name>
</gene>
<evidence type="ECO:0000256" key="5">
    <source>
        <dbReference type="ARBA" id="ARBA00023069"/>
    </source>
</evidence>
<evidence type="ECO:0000313" key="9">
    <source>
        <dbReference type="Proteomes" id="UP000271098"/>
    </source>
</evidence>
<dbReference type="OrthoDB" id="7451790at2759"/>
<evidence type="ECO:0000256" key="4">
    <source>
        <dbReference type="ARBA" id="ARBA00022737"/>
    </source>
</evidence>
<comment type="similarity">
    <text evidence="2">Belongs to the DNAAF1 family.</text>
</comment>
<dbReference type="WBParaSite" id="GPUH_0000384501-mRNA-1">
    <property type="protein sequence ID" value="GPUH_0000384501-mRNA-1"/>
    <property type="gene ID" value="GPUH_0000384501"/>
</dbReference>
<proteinExistence type="inferred from homology"/>
<evidence type="ECO:0000256" key="1">
    <source>
        <dbReference type="ARBA" id="ARBA00004138"/>
    </source>
</evidence>
<keyword evidence="4" id="KW-0677">Repeat</keyword>
<dbReference type="PANTHER" id="PTHR45973:SF9">
    <property type="entry name" value="LEUCINE-RICH REPEAT-CONTAINING PROTEIN 46"/>
    <property type="match status" value="1"/>
</dbReference>
<dbReference type="AlphaFoldDB" id="A0A183D547"/>
<keyword evidence="3" id="KW-0433">Leucine-rich repeat</keyword>
<feature type="region of interest" description="Disordered" evidence="7">
    <location>
        <begin position="1"/>
        <end position="34"/>
    </location>
</feature>
<feature type="compositionally biased region" description="Basic and acidic residues" evidence="7">
    <location>
        <begin position="1"/>
        <end position="10"/>
    </location>
</feature>
<evidence type="ECO:0000313" key="10">
    <source>
        <dbReference type="WBParaSite" id="GPUH_0000384501-mRNA-1"/>
    </source>
</evidence>
<dbReference type="PANTHER" id="PTHR45973">
    <property type="entry name" value="PROTEIN PHOSPHATASE 1 REGULATORY SUBUNIT SDS22-RELATED"/>
    <property type="match status" value="1"/>
</dbReference>
<name>A0A183D547_9BILA</name>
<keyword evidence="5" id="KW-0969">Cilium</keyword>
<reference evidence="10" key="1">
    <citation type="submission" date="2016-06" db="UniProtKB">
        <authorList>
            <consortium name="WormBaseParasite"/>
        </authorList>
    </citation>
    <scope>IDENTIFICATION</scope>
</reference>
<evidence type="ECO:0000256" key="3">
    <source>
        <dbReference type="ARBA" id="ARBA00022614"/>
    </source>
</evidence>
<dbReference type="InterPro" id="IPR050576">
    <property type="entry name" value="Cilia_flagella_integrity"/>
</dbReference>
<dbReference type="Proteomes" id="UP000271098">
    <property type="component" value="Unassembled WGS sequence"/>
</dbReference>
<evidence type="ECO:0000256" key="6">
    <source>
        <dbReference type="ARBA" id="ARBA00023273"/>
    </source>
</evidence>
<dbReference type="InterPro" id="IPR001611">
    <property type="entry name" value="Leu-rich_rpt"/>
</dbReference>
<keyword evidence="6" id="KW-0966">Cell projection</keyword>
<organism evidence="10">
    <name type="scientific">Gongylonema pulchrum</name>
    <dbReference type="NCBI Taxonomy" id="637853"/>
    <lineage>
        <taxon>Eukaryota</taxon>
        <taxon>Metazoa</taxon>
        <taxon>Ecdysozoa</taxon>
        <taxon>Nematoda</taxon>
        <taxon>Chromadorea</taxon>
        <taxon>Rhabditida</taxon>
        <taxon>Spirurina</taxon>
        <taxon>Spiruromorpha</taxon>
        <taxon>Spiruroidea</taxon>
        <taxon>Gongylonematidae</taxon>
        <taxon>Gongylonema</taxon>
    </lineage>
</organism>
<comment type="subcellular location">
    <subcellularLocation>
        <location evidence="1">Cell projection</location>
        <location evidence="1">Cilium</location>
    </subcellularLocation>
</comment>
<dbReference type="SMART" id="SM00365">
    <property type="entry name" value="LRR_SD22"/>
    <property type="match status" value="3"/>
</dbReference>
<sequence length="112" mass="12656">MSDPAEKSPSDFETQIGKGSQDGAGEGGESAEKDVEYIELSAETETLDLTRRRIRKIEGFDFLCCLKNLCLRWNLIKKIENLHMLTTLTNLDLYDNQVCKITITNPRTSNKS</sequence>
<protein>
    <submittedName>
        <fullName evidence="10">LRRcap domain-containing protein</fullName>
    </submittedName>
</protein>
<dbReference type="InterPro" id="IPR032675">
    <property type="entry name" value="LRR_dom_sf"/>
</dbReference>
<evidence type="ECO:0000256" key="7">
    <source>
        <dbReference type="SAM" id="MobiDB-lite"/>
    </source>
</evidence>
<dbReference type="Gene3D" id="3.80.10.10">
    <property type="entry name" value="Ribonuclease Inhibitor"/>
    <property type="match status" value="1"/>
</dbReference>
<evidence type="ECO:0000313" key="8">
    <source>
        <dbReference type="EMBL" id="VDK41191.1"/>
    </source>
</evidence>
<reference evidence="8 9" key="2">
    <citation type="submission" date="2018-11" db="EMBL/GenBank/DDBJ databases">
        <authorList>
            <consortium name="Pathogen Informatics"/>
        </authorList>
    </citation>
    <scope>NUCLEOTIDE SEQUENCE [LARGE SCALE GENOMIC DNA]</scope>
</reference>
<dbReference type="GO" id="GO:0005929">
    <property type="term" value="C:cilium"/>
    <property type="evidence" value="ECO:0007669"/>
    <property type="project" value="UniProtKB-SubCell"/>
</dbReference>
<keyword evidence="9" id="KW-1185">Reference proteome</keyword>